<proteinExistence type="predicted"/>
<protein>
    <submittedName>
        <fullName evidence="1">DUF982 domain-containing protein</fullName>
    </submittedName>
</protein>
<comment type="caution">
    <text evidence="1">The sequence shown here is derived from an EMBL/GenBank/DDBJ whole genome shotgun (WGS) entry which is preliminary data.</text>
</comment>
<accession>A0ABS0SE75</accession>
<gene>
    <name evidence="1" type="ORF">IOD40_13015</name>
</gene>
<sequence>MHTRVFDVPVFVKTEDMTIEEIVSLEDALTFLDKWPSHRRGPTFSTARRACDLALKGKYPVSSARQSFASFAKFMRILNEANPNALAASRKEYILIN</sequence>
<organism evidence="1 2">
    <name type="scientific">Aquamicrobium zhengzhouense</name>
    <dbReference type="NCBI Taxonomy" id="2781738"/>
    <lineage>
        <taxon>Bacteria</taxon>
        <taxon>Pseudomonadati</taxon>
        <taxon>Pseudomonadota</taxon>
        <taxon>Alphaproteobacteria</taxon>
        <taxon>Hyphomicrobiales</taxon>
        <taxon>Phyllobacteriaceae</taxon>
        <taxon>Aquamicrobium</taxon>
    </lineage>
</organism>
<dbReference type="RefSeq" id="WP_198476980.1">
    <property type="nucleotide sequence ID" value="NZ_JADGMQ010000009.1"/>
</dbReference>
<keyword evidence="2" id="KW-1185">Reference proteome</keyword>
<dbReference type="Proteomes" id="UP000601789">
    <property type="component" value="Unassembled WGS sequence"/>
</dbReference>
<dbReference type="InterPro" id="IPR010385">
    <property type="entry name" value="DUF982"/>
</dbReference>
<dbReference type="Pfam" id="PF06169">
    <property type="entry name" value="DUF982"/>
    <property type="match status" value="1"/>
</dbReference>
<dbReference type="Gene3D" id="6.10.250.730">
    <property type="match status" value="1"/>
</dbReference>
<evidence type="ECO:0000313" key="2">
    <source>
        <dbReference type="Proteomes" id="UP000601789"/>
    </source>
</evidence>
<evidence type="ECO:0000313" key="1">
    <source>
        <dbReference type="EMBL" id="MBI1621577.1"/>
    </source>
</evidence>
<name>A0ABS0SE75_9HYPH</name>
<reference evidence="1 2" key="1">
    <citation type="submission" date="2020-10" db="EMBL/GenBank/DDBJ databases">
        <title>Aquamicrobium zhengzhouensis sp. nov., a exopolysaccharide producing bacterium isolated from farmland soil.</title>
        <authorList>
            <person name="Wang X."/>
        </authorList>
    </citation>
    <scope>NUCLEOTIDE SEQUENCE [LARGE SCALE GENOMIC DNA]</scope>
    <source>
        <strain evidence="2">cd-1</strain>
    </source>
</reference>
<dbReference type="EMBL" id="JADGMQ010000009">
    <property type="protein sequence ID" value="MBI1621577.1"/>
    <property type="molecule type" value="Genomic_DNA"/>
</dbReference>